<gene>
    <name evidence="2" type="ORF">PDMSB3_2237</name>
</gene>
<proteinExistence type="predicted"/>
<name>A0A5Q4ZDN3_9BURK</name>
<keyword evidence="3" id="KW-1185">Reference proteome</keyword>
<dbReference type="AlphaFoldDB" id="A0A5Q4ZDN3"/>
<evidence type="ECO:0000313" key="3">
    <source>
        <dbReference type="Proteomes" id="UP000325811"/>
    </source>
</evidence>
<sequence length="80" mass="8456">MHGAGVSAKALTPTDRNDLHGAGVSAKALTPTDRNDLHGVGVSAKALTPTDTGDRQDGIPRSCRLRREQQWRGIFGYGGD</sequence>
<dbReference type="EMBL" id="LR699554">
    <property type="protein sequence ID" value="VVD33521.1"/>
    <property type="molecule type" value="Genomic_DNA"/>
</dbReference>
<protein>
    <submittedName>
        <fullName evidence="2">Uncharacterized protein</fullName>
    </submittedName>
</protein>
<dbReference type="Proteomes" id="UP000325811">
    <property type="component" value="Chromosome II"/>
</dbReference>
<evidence type="ECO:0000313" key="2">
    <source>
        <dbReference type="EMBL" id="VVD33521.1"/>
    </source>
</evidence>
<accession>A0A5Q4ZDN3</accession>
<dbReference type="KEGG" id="pdio:PDMSB3_2237.1"/>
<feature type="region of interest" description="Disordered" evidence="1">
    <location>
        <begin position="1"/>
        <end position="61"/>
    </location>
</feature>
<organism evidence="2 3">
    <name type="scientific">Paraburkholderia dioscoreae</name>
    <dbReference type="NCBI Taxonomy" id="2604047"/>
    <lineage>
        <taxon>Bacteria</taxon>
        <taxon>Pseudomonadati</taxon>
        <taxon>Pseudomonadota</taxon>
        <taxon>Betaproteobacteria</taxon>
        <taxon>Burkholderiales</taxon>
        <taxon>Burkholderiaceae</taxon>
        <taxon>Paraburkholderia</taxon>
    </lineage>
</organism>
<reference evidence="2 3" key="1">
    <citation type="submission" date="2019-08" db="EMBL/GenBank/DDBJ databases">
        <authorList>
            <person name="Herpell B J."/>
        </authorList>
    </citation>
    <scope>NUCLEOTIDE SEQUENCE [LARGE SCALE GENOMIC DNA]</scope>
    <source>
        <strain evidence="3">Msb3</strain>
    </source>
</reference>
<evidence type="ECO:0000256" key="1">
    <source>
        <dbReference type="SAM" id="MobiDB-lite"/>
    </source>
</evidence>